<gene>
    <name evidence="3" type="ORF">EX87_17280</name>
</gene>
<dbReference type="EMBL" id="CP011075">
    <property type="protein sequence ID" value="AKF95379.1"/>
    <property type="molecule type" value="Genomic_DNA"/>
</dbReference>
<dbReference type="InterPro" id="IPR010982">
    <property type="entry name" value="Lambda_DNA-bd_dom_sf"/>
</dbReference>
<evidence type="ECO:0000313" key="3">
    <source>
        <dbReference type="EMBL" id="AKF95379.1"/>
    </source>
</evidence>
<dbReference type="RefSeq" id="WP_031414414.1">
    <property type="nucleotide sequence ID" value="NZ_CP011075.1"/>
</dbReference>
<reference evidence="3" key="1">
    <citation type="submission" date="2015-03" db="EMBL/GenBank/DDBJ databases">
        <title>MIGS Cultured Bacterial/Archaeal sample from Brevibacillus laterosporus.</title>
        <authorList>
            <person name="Zeng D."/>
            <person name="Zhu L."/>
            <person name="Dong G."/>
            <person name="Ye W."/>
            <person name="Ren D."/>
            <person name="Wu L."/>
            <person name="Xu J."/>
            <person name="Li G."/>
            <person name="Guo L."/>
        </authorList>
    </citation>
    <scope>NUCLEOTIDE SEQUENCE</scope>
    <source>
        <strain evidence="3">B9</strain>
        <plasmid evidence="3">unnamed1</plasmid>
    </source>
</reference>
<dbReference type="PANTHER" id="PTHR46797:SF1">
    <property type="entry name" value="METHYLPHOSPHONATE SYNTHASE"/>
    <property type="match status" value="1"/>
</dbReference>
<dbReference type="Pfam" id="PF01381">
    <property type="entry name" value="HTH_3"/>
    <property type="match status" value="1"/>
</dbReference>
<dbReference type="InterPro" id="IPR050807">
    <property type="entry name" value="TransReg_Diox_bact_type"/>
</dbReference>
<dbReference type="PANTHER" id="PTHR46797">
    <property type="entry name" value="HTH-TYPE TRANSCRIPTIONAL REGULATOR"/>
    <property type="match status" value="1"/>
</dbReference>
<accession>A0A0F7EI52</accession>
<dbReference type="GO" id="GO:0003677">
    <property type="term" value="F:DNA binding"/>
    <property type="evidence" value="ECO:0007669"/>
    <property type="project" value="UniProtKB-KW"/>
</dbReference>
<proteinExistence type="predicted"/>
<sequence length="429" mass="50097">MSVSLTFTTLGELIKRKRVDKGLSLSELGRMTGISKGVLSKIESGETKRPELRTLKPIADVLEVPYEEIIERYVDVEHRIDILDQILSESIEISNLSLITKVAQQIMKSPNEDTYVILEHLYNRSSSIVINEVRLVMYDVIIKYARLHGVPKYIAKGLLQKYLIERIDLKHLEDTFKDGEEILHYIDFLDKEEKIKLYYKMSFDAHDIKKYEKCIELGKLGHAEDVTNNELKERVALAICNSYFRIKNFSSLEEHLKMYEGLGYRFIIERTKTFRSVILSKKGQYQEAIPLLKECVEEATKNNRIHRVNELLEALLSINDVDSVQQVIEREERSFSFDFNNVYNFSGLGKYFKYKGAFLVDCGLFNEGMESYLQSMHFYSKISDKKGIMECQEDICKYHYEKARIMELPLLKKLTEVYNMVNKGDEKEE</sequence>
<protein>
    <submittedName>
        <fullName evidence="3">DNA-binding protein</fullName>
    </submittedName>
</protein>
<evidence type="ECO:0000259" key="2">
    <source>
        <dbReference type="PROSITE" id="PS50943"/>
    </source>
</evidence>
<dbReference type="SMART" id="SM00530">
    <property type="entry name" value="HTH_XRE"/>
    <property type="match status" value="1"/>
</dbReference>
<dbReference type="GO" id="GO:0005829">
    <property type="term" value="C:cytosol"/>
    <property type="evidence" value="ECO:0007669"/>
    <property type="project" value="TreeGrafter"/>
</dbReference>
<dbReference type="AlphaFoldDB" id="A0A0F7EI52"/>
<keyword evidence="3" id="KW-0614">Plasmid</keyword>
<feature type="domain" description="HTH cro/C1-type" evidence="2">
    <location>
        <begin position="14"/>
        <end position="69"/>
    </location>
</feature>
<dbReference type="PROSITE" id="PS50943">
    <property type="entry name" value="HTH_CROC1"/>
    <property type="match status" value="1"/>
</dbReference>
<organism evidence="3">
    <name type="scientific">Brevibacillus laterosporus</name>
    <name type="common">Bacillus laterosporus</name>
    <dbReference type="NCBI Taxonomy" id="1465"/>
    <lineage>
        <taxon>Bacteria</taxon>
        <taxon>Bacillati</taxon>
        <taxon>Bacillota</taxon>
        <taxon>Bacilli</taxon>
        <taxon>Bacillales</taxon>
        <taxon>Paenibacillaceae</taxon>
        <taxon>Brevibacillus</taxon>
    </lineage>
</organism>
<dbReference type="SUPFAM" id="SSF47413">
    <property type="entry name" value="lambda repressor-like DNA-binding domains"/>
    <property type="match status" value="1"/>
</dbReference>
<name>A0A0F7EI52_BRELA</name>
<dbReference type="CDD" id="cd00093">
    <property type="entry name" value="HTH_XRE"/>
    <property type="match status" value="1"/>
</dbReference>
<dbReference type="Gene3D" id="1.10.260.40">
    <property type="entry name" value="lambda repressor-like DNA-binding domains"/>
    <property type="match status" value="1"/>
</dbReference>
<evidence type="ECO:0000256" key="1">
    <source>
        <dbReference type="ARBA" id="ARBA00023125"/>
    </source>
</evidence>
<dbReference type="InterPro" id="IPR001387">
    <property type="entry name" value="Cro/C1-type_HTH"/>
</dbReference>
<dbReference type="GO" id="GO:0003700">
    <property type="term" value="F:DNA-binding transcription factor activity"/>
    <property type="evidence" value="ECO:0007669"/>
    <property type="project" value="TreeGrafter"/>
</dbReference>
<keyword evidence="1 3" id="KW-0238">DNA-binding</keyword>
<geneLocation type="plasmid" evidence="3">
    <name>unnamed1</name>
</geneLocation>